<dbReference type="Proteomes" id="UP000539350">
    <property type="component" value="Unassembled WGS sequence"/>
</dbReference>
<dbReference type="SUPFAM" id="SSF53335">
    <property type="entry name" value="S-adenosyl-L-methionine-dependent methyltransferases"/>
    <property type="match status" value="1"/>
</dbReference>
<dbReference type="GO" id="GO:0032259">
    <property type="term" value="P:methylation"/>
    <property type="evidence" value="ECO:0007669"/>
    <property type="project" value="UniProtKB-KW"/>
</dbReference>
<comment type="caution">
    <text evidence="1">The sequence shown here is derived from an EMBL/GenBank/DDBJ whole genome shotgun (WGS) entry which is preliminary data.</text>
</comment>
<keyword evidence="2" id="KW-1185">Reference proteome</keyword>
<proteinExistence type="predicted"/>
<name>A0A7W2TWJ8_9GAMM</name>
<reference evidence="1 2" key="1">
    <citation type="submission" date="2020-07" db="EMBL/GenBank/DDBJ databases">
        <title>Halieaceae bacterium, F7430, whole genome shotgun sequencing project.</title>
        <authorList>
            <person name="Jiang S."/>
            <person name="Liu Z.W."/>
            <person name="Du Z.J."/>
        </authorList>
    </citation>
    <scope>NUCLEOTIDE SEQUENCE [LARGE SCALE GENOMIC DNA]</scope>
    <source>
        <strain evidence="1 2">F7430</strain>
    </source>
</reference>
<dbReference type="AlphaFoldDB" id="A0A7W2TWJ8"/>
<keyword evidence="1" id="KW-0808">Transferase</keyword>
<gene>
    <name evidence="1" type="ORF">H2508_09080</name>
</gene>
<dbReference type="GO" id="GO:0008168">
    <property type="term" value="F:methyltransferase activity"/>
    <property type="evidence" value="ECO:0007669"/>
    <property type="project" value="UniProtKB-KW"/>
</dbReference>
<dbReference type="Pfam" id="PF13489">
    <property type="entry name" value="Methyltransf_23"/>
    <property type="match status" value="1"/>
</dbReference>
<keyword evidence="1" id="KW-0489">Methyltransferase</keyword>
<dbReference type="RefSeq" id="WP_182172161.1">
    <property type="nucleotide sequence ID" value="NZ_JACFXU010000014.1"/>
</dbReference>
<dbReference type="EMBL" id="JACFXU010000014">
    <property type="protein sequence ID" value="MBA6413260.1"/>
    <property type="molecule type" value="Genomic_DNA"/>
</dbReference>
<protein>
    <submittedName>
        <fullName evidence="1">Class I SAM-dependent methyltransferase</fullName>
    </submittedName>
</protein>
<dbReference type="InterPro" id="IPR029063">
    <property type="entry name" value="SAM-dependent_MTases_sf"/>
</dbReference>
<accession>A0A7W2TWJ8</accession>
<evidence type="ECO:0000313" key="1">
    <source>
        <dbReference type="EMBL" id="MBA6413260.1"/>
    </source>
</evidence>
<dbReference type="Gene3D" id="3.40.50.150">
    <property type="entry name" value="Vaccinia Virus protein VP39"/>
    <property type="match status" value="1"/>
</dbReference>
<organism evidence="1 2">
    <name type="scientific">Sediminihaliea albiluteola</name>
    <dbReference type="NCBI Taxonomy" id="2758564"/>
    <lineage>
        <taxon>Bacteria</taxon>
        <taxon>Pseudomonadati</taxon>
        <taxon>Pseudomonadota</taxon>
        <taxon>Gammaproteobacteria</taxon>
        <taxon>Cellvibrionales</taxon>
        <taxon>Halieaceae</taxon>
        <taxon>Sediminihaliea</taxon>
    </lineage>
</organism>
<sequence length="216" mass="25003">MTSLVHCPLCERPDTLPYHRDRRRSYLQCTNCALVFVPPVYYLDAERERAEYDLHDNRIDDPGYRKFLSRLFVPLSQLLPVAARGLDFGCGPGPALAAMCREQGFDMALYDHFYYPDRSVLEQRYDFITATEVVEHLHRPGLELAMLWHCLKPGGHLGVMTKLLRDRAAFSTWHYKNDPTHVCFFSVATWRWWAKQVAADLSFEGADVILLHKPNS</sequence>
<evidence type="ECO:0000313" key="2">
    <source>
        <dbReference type="Proteomes" id="UP000539350"/>
    </source>
</evidence>